<dbReference type="SMART" id="SM00342">
    <property type="entry name" value="HTH_ARAC"/>
    <property type="match status" value="1"/>
</dbReference>
<dbReference type="PANTHER" id="PTHR43280">
    <property type="entry name" value="ARAC-FAMILY TRANSCRIPTIONAL REGULATOR"/>
    <property type="match status" value="1"/>
</dbReference>
<evidence type="ECO:0000256" key="1">
    <source>
        <dbReference type="ARBA" id="ARBA00023015"/>
    </source>
</evidence>
<accession>A0ABP8QY94</accession>
<dbReference type="InterPro" id="IPR009057">
    <property type="entry name" value="Homeodomain-like_sf"/>
</dbReference>
<dbReference type="PRINTS" id="PR00032">
    <property type="entry name" value="HTHARAC"/>
</dbReference>
<dbReference type="InterPro" id="IPR018062">
    <property type="entry name" value="HTH_AraC-typ_CS"/>
</dbReference>
<protein>
    <recommendedName>
        <fullName evidence="4">HTH araC/xylS-type domain-containing protein</fullName>
    </recommendedName>
</protein>
<dbReference type="PANTHER" id="PTHR43280:SF2">
    <property type="entry name" value="HTH-TYPE TRANSCRIPTIONAL REGULATOR EXSA"/>
    <property type="match status" value="1"/>
</dbReference>
<dbReference type="PROSITE" id="PS01124">
    <property type="entry name" value="HTH_ARAC_FAMILY_2"/>
    <property type="match status" value="1"/>
</dbReference>
<evidence type="ECO:0000259" key="4">
    <source>
        <dbReference type="PROSITE" id="PS01124"/>
    </source>
</evidence>
<dbReference type="InterPro" id="IPR018060">
    <property type="entry name" value="HTH_AraC"/>
</dbReference>
<evidence type="ECO:0000313" key="6">
    <source>
        <dbReference type="Proteomes" id="UP001500394"/>
    </source>
</evidence>
<organism evidence="5 6">
    <name type="scientific">Sphingobacterium thermophilum</name>
    <dbReference type="NCBI Taxonomy" id="768534"/>
    <lineage>
        <taxon>Bacteria</taxon>
        <taxon>Pseudomonadati</taxon>
        <taxon>Bacteroidota</taxon>
        <taxon>Sphingobacteriia</taxon>
        <taxon>Sphingobacteriales</taxon>
        <taxon>Sphingobacteriaceae</taxon>
        <taxon>Sphingobacterium</taxon>
    </lineage>
</organism>
<dbReference type="Gene3D" id="1.10.10.60">
    <property type="entry name" value="Homeodomain-like"/>
    <property type="match status" value="1"/>
</dbReference>
<dbReference type="PROSITE" id="PS00041">
    <property type="entry name" value="HTH_ARAC_FAMILY_1"/>
    <property type="match status" value="1"/>
</dbReference>
<gene>
    <name evidence="5" type="ORF">GCM10023173_08380</name>
</gene>
<keyword evidence="3" id="KW-0804">Transcription</keyword>
<dbReference type="Pfam" id="PF12833">
    <property type="entry name" value="HTH_18"/>
    <property type="match status" value="1"/>
</dbReference>
<keyword evidence="6" id="KW-1185">Reference proteome</keyword>
<dbReference type="InterPro" id="IPR020449">
    <property type="entry name" value="Tscrpt_reg_AraC-type_HTH"/>
</dbReference>
<sequence>MGEIELSEQPSEERMTLLKEELERVGFEIVEDKTEKIIQAIKASLVEYLEQLAQGKALKMSAYVRDKLPYEYSYLSDLFSKTENKTIEKYFIELRLDRAKEMLKYSDKDLSSIAYALGYSSPQHFASQFKQHIGMTPSAFRAEHKN</sequence>
<evidence type="ECO:0000313" key="5">
    <source>
        <dbReference type="EMBL" id="GAA4513158.1"/>
    </source>
</evidence>
<evidence type="ECO:0000256" key="2">
    <source>
        <dbReference type="ARBA" id="ARBA00023125"/>
    </source>
</evidence>
<feature type="domain" description="HTH araC/xylS-type" evidence="4">
    <location>
        <begin position="43"/>
        <end position="143"/>
    </location>
</feature>
<dbReference type="EMBL" id="BAABGR010000006">
    <property type="protein sequence ID" value="GAA4513158.1"/>
    <property type="molecule type" value="Genomic_DNA"/>
</dbReference>
<dbReference type="Proteomes" id="UP001500394">
    <property type="component" value="Unassembled WGS sequence"/>
</dbReference>
<name>A0ABP8QY94_9SPHI</name>
<proteinExistence type="predicted"/>
<evidence type="ECO:0000256" key="3">
    <source>
        <dbReference type="ARBA" id="ARBA00023163"/>
    </source>
</evidence>
<keyword evidence="2" id="KW-0238">DNA-binding</keyword>
<comment type="caution">
    <text evidence="5">The sequence shown here is derived from an EMBL/GenBank/DDBJ whole genome shotgun (WGS) entry which is preliminary data.</text>
</comment>
<keyword evidence="1" id="KW-0805">Transcription regulation</keyword>
<dbReference type="SUPFAM" id="SSF46689">
    <property type="entry name" value="Homeodomain-like"/>
    <property type="match status" value="1"/>
</dbReference>
<reference evidence="6" key="1">
    <citation type="journal article" date="2019" name="Int. J. Syst. Evol. Microbiol.">
        <title>The Global Catalogue of Microorganisms (GCM) 10K type strain sequencing project: providing services to taxonomists for standard genome sequencing and annotation.</title>
        <authorList>
            <consortium name="The Broad Institute Genomics Platform"/>
            <consortium name="The Broad Institute Genome Sequencing Center for Infectious Disease"/>
            <person name="Wu L."/>
            <person name="Ma J."/>
        </authorList>
    </citation>
    <scope>NUCLEOTIDE SEQUENCE [LARGE SCALE GENOMIC DNA]</scope>
    <source>
        <strain evidence="6">JCM 17858</strain>
    </source>
</reference>